<evidence type="ECO:0000313" key="5">
    <source>
        <dbReference type="Proteomes" id="UP001348817"/>
    </source>
</evidence>
<dbReference type="KEGG" id="fax:FUAX_09340"/>
<dbReference type="PIRSF" id="PIRSF018266">
    <property type="entry name" value="FecR"/>
    <property type="match status" value="1"/>
</dbReference>
<dbReference type="PANTHER" id="PTHR30273">
    <property type="entry name" value="PERIPLASMIC SIGNAL SENSOR AND SIGMA FACTOR ACTIVATOR FECR-RELATED"/>
    <property type="match status" value="1"/>
</dbReference>
<proteinExistence type="predicted"/>
<dbReference type="InterPro" id="IPR032508">
    <property type="entry name" value="FecR_C"/>
</dbReference>
<dbReference type="InterPro" id="IPR012373">
    <property type="entry name" value="Ferrdict_sens_TM"/>
</dbReference>
<feature type="domain" description="Protein FecR C-terminal" evidence="3">
    <location>
        <begin position="314"/>
        <end position="377"/>
    </location>
</feature>
<keyword evidence="1" id="KW-1133">Transmembrane helix</keyword>
<name>A0AAU9CKP9_9BACT</name>
<dbReference type="GO" id="GO:0016989">
    <property type="term" value="F:sigma factor antagonist activity"/>
    <property type="evidence" value="ECO:0007669"/>
    <property type="project" value="TreeGrafter"/>
</dbReference>
<keyword evidence="5" id="KW-1185">Reference proteome</keyword>
<reference evidence="4 5" key="1">
    <citation type="submission" date="2021-12" db="EMBL/GenBank/DDBJ databases">
        <title>Genome sequencing of bacteria with rrn-lacking chromosome and rrn-plasmid.</title>
        <authorList>
            <person name="Anda M."/>
            <person name="Iwasaki W."/>
        </authorList>
    </citation>
    <scope>NUCLEOTIDE SEQUENCE [LARGE SCALE GENOMIC DNA]</scope>
    <source>
        <strain evidence="4 5">DSM 100852</strain>
    </source>
</reference>
<gene>
    <name evidence="4" type="ORF">FUAX_09340</name>
</gene>
<dbReference type="Gene3D" id="2.60.120.1440">
    <property type="match status" value="1"/>
</dbReference>
<dbReference type="PANTHER" id="PTHR30273:SF2">
    <property type="entry name" value="PROTEIN FECR"/>
    <property type="match status" value="1"/>
</dbReference>
<dbReference type="RefSeq" id="WP_338393757.1">
    <property type="nucleotide sequence ID" value="NZ_AP025314.1"/>
</dbReference>
<evidence type="ECO:0000313" key="4">
    <source>
        <dbReference type="EMBL" id="BDD08502.1"/>
    </source>
</evidence>
<evidence type="ECO:0000259" key="3">
    <source>
        <dbReference type="Pfam" id="PF16344"/>
    </source>
</evidence>
<dbReference type="Gene3D" id="3.55.50.30">
    <property type="match status" value="1"/>
</dbReference>
<sequence>MEKSEIILTKYLQGEANADERRQVERWANEDVAFAKTLADRKAILEKARKGADALESVFDAVEGWSLFQSRENHSKESYSVIPNRSGKVKLFRLPATYAAVAAVALLCVFVYLMFNDTRYADYDMALTGRFELVDADARVLRLSESDARWANWPGMSRVADTLRYDVDNVPDGVHTVNVSEGNRLVLRLTDGTVISLNGGSSLAYAPAFGWGDRTVSLNGEAVFEVAKNASKPFVVLTQNGAVEVLGTVFNVRAREGDADRAVSLLEGSVRVTLEGSDEEYTLKPHERLRKKGDTYVLEEADVSEDFRWATPELNFNGKTFGQMISEIERYYGVEVDCRNADLLSLRFSGIYRDGTLEDIMAILAGAEGFDYEISKNGRLLILK</sequence>
<dbReference type="Pfam" id="PF04773">
    <property type="entry name" value="FecR"/>
    <property type="match status" value="1"/>
</dbReference>
<accession>A0AAU9CKP9</accession>
<keyword evidence="1" id="KW-0472">Membrane</keyword>
<evidence type="ECO:0000259" key="2">
    <source>
        <dbReference type="Pfam" id="PF04773"/>
    </source>
</evidence>
<dbReference type="Pfam" id="PF16344">
    <property type="entry name" value="FecR_C"/>
    <property type="match status" value="1"/>
</dbReference>
<dbReference type="AlphaFoldDB" id="A0AAU9CKP9"/>
<protein>
    <recommendedName>
        <fullName evidence="6">FecR family protein</fullName>
    </recommendedName>
</protein>
<organism evidence="4 5">
    <name type="scientific">Fulvitalea axinellae</name>
    <dbReference type="NCBI Taxonomy" id="1182444"/>
    <lineage>
        <taxon>Bacteria</taxon>
        <taxon>Pseudomonadati</taxon>
        <taxon>Bacteroidota</taxon>
        <taxon>Cytophagia</taxon>
        <taxon>Cytophagales</taxon>
        <taxon>Persicobacteraceae</taxon>
        <taxon>Fulvitalea</taxon>
    </lineage>
</organism>
<evidence type="ECO:0000256" key="1">
    <source>
        <dbReference type="SAM" id="Phobius"/>
    </source>
</evidence>
<feature type="transmembrane region" description="Helical" evidence="1">
    <location>
        <begin position="95"/>
        <end position="115"/>
    </location>
</feature>
<evidence type="ECO:0008006" key="6">
    <source>
        <dbReference type="Google" id="ProtNLM"/>
    </source>
</evidence>
<keyword evidence="1" id="KW-0812">Transmembrane</keyword>
<dbReference type="EMBL" id="AP025314">
    <property type="protein sequence ID" value="BDD08502.1"/>
    <property type="molecule type" value="Genomic_DNA"/>
</dbReference>
<feature type="domain" description="FecR protein" evidence="2">
    <location>
        <begin position="176"/>
        <end position="271"/>
    </location>
</feature>
<dbReference type="Proteomes" id="UP001348817">
    <property type="component" value="Chromosome"/>
</dbReference>
<dbReference type="InterPro" id="IPR006860">
    <property type="entry name" value="FecR"/>
</dbReference>